<evidence type="ECO:0000313" key="4">
    <source>
        <dbReference type="EMBL" id="SEA50906.1"/>
    </source>
</evidence>
<name>A0A1H4BRV7_9BACT</name>
<protein>
    <submittedName>
        <fullName evidence="4">Transcriptional regulator, TetR family</fullName>
    </submittedName>
</protein>
<dbReference type="InterPro" id="IPR009057">
    <property type="entry name" value="Homeodomain-like_sf"/>
</dbReference>
<keyword evidence="5" id="KW-1185">Reference proteome</keyword>
<proteinExistence type="predicted"/>
<dbReference type="RefSeq" id="WP_089761595.1">
    <property type="nucleotide sequence ID" value="NZ_BKAT01000011.1"/>
</dbReference>
<dbReference type="InterPro" id="IPR050624">
    <property type="entry name" value="HTH-type_Tx_Regulator"/>
</dbReference>
<dbReference type="SUPFAM" id="SSF46689">
    <property type="entry name" value="Homeodomain-like"/>
    <property type="match status" value="1"/>
</dbReference>
<gene>
    <name evidence="4" type="ORF">SAMN05660909_02251</name>
</gene>
<dbReference type="OrthoDB" id="6430772at2"/>
<dbReference type="PRINTS" id="PR00455">
    <property type="entry name" value="HTHTETR"/>
</dbReference>
<dbReference type="PANTHER" id="PTHR43479:SF20">
    <property type="entry name" value="HTH TETR-TYPE DOMAIN-CONTAINING PROTEIN"/>
    <property type="match status" value="1"/>
</dbReference>
<feature type="domain" description="HTH tetR-type" evidence="3">
    <location>
        <begin position="6"/>
        <end position="66"/>
    </location>
</feature>
<dbReference type="GO" id="GO:0003677">
    <property type="term" value="F:DNA binding"/>
    <property type="evidence" value="ECO:0007669"/>
    <property type="project" value="UniProtKB-UniRule"/>
</dbReference>
<dbReference type="AlphaFoldDB" id="A0A1H4BRV7"/>
<dbReference type="Pfam" id="PF00440">
    <property type="entry name" value="TetR_N"/>
    <property type="match status" value="1"/>
</dbReference>
<dbReference type="PROSITE" id="PS50977">
    <property type="entry name" value="HTH_TETR_2"/>
    <property type="match status" value="1"/>
</dbReference>
<sequence>MRPKDENKELDIRRQAVEMIVKTGFDGLSMQKLAKKVGISPSTIYVYFESREDLLNKLYLEIQNRFEKDALDNFSADLSFEEGLWLQWKNRLRNMIKAPMDYQFYEQFRTSPLINHQAIKPVIFRKVMNDFVANAVKKKEIKDLPLEVFWAMAYGPFYTLVKFHLDQANIAGKPFSLTEQKLKQAFDLVISALKR</sequence>
<dbReference type="InterPro" id="IPR001647">
    <property type="entry name" value="HTH_TetR"/>
</dbReference>
<accession>A0A1H4BRV7</accession>
<dbReference type="Gene3D" id="1.10.357.10">
    <property type="entry name" value="Tetracycline Repressor, domain 2"/>
    <property type="match status" value="1"/>
</dbReference>
<organism evidence="4 5">
    <name type="scientific">Chitinophaga terrae</name>
    <name type="common">ex Kim and Jung 2007</name>
    <dbReference type="NCBI Taxonomy" id="408074"/>
    <lineage>
        <taxon>Bacteria</taxon>
        <taxon>Pseudomonadati</taxon>
        <taxon>Bacteroidota</taxon>
        <taxon>Chitinophagia</taxon>
        <taxon>Chitinophagales</taxon>
        <taxon>Chitinophagaceae</taxon>
        <taxon>Chitinophaga</taxon>
    </lineage>
</organism>
<dbReference type="PANTHER" id="PTHR43479">
    <property type="entry name" value="ACREF/ENVCD OPERON REPRESSOR-RELATED"/>
    <property type="match status" value="1"/>
</dbReference>
<dbReference type="STRING" id="408074.SAMN05660909_02251"/>
<reference evidence="5" key="1">
    <citation type="submission" date="2016-10" db="EMBL/GenBank/DDBJ databases">
        <authorList>
            <person name="Varghese N."/>
            <person name="Submissions S."/>
        </authorList>
    </citation>
    <scope>NUCLEOTIDE SEQUENCE [LARGE SCALE GENOMIC DNA]</scope>
    <source>
        <strain evidence="5">DSM 23920</strain>
    </source>
</reference>
<dbReference type="Proteomes" id="UP000199656">
    <property type="component" value="Unassembled WGS sequence"/>
</dbReference>
<evidence type="ECO:0000256" key="1">
    <source>
        <dbReference type="ARBA" id="ARBA00023125"/>
    </source>
</evidence>
<evidence type="ECO:0000256" key="2">
    <source>
        <dbReference type="PROSITE-ProRule" id="PRU00335"/>
    </source>
</evidence>
<dbReference type="EMBL" id="FNRL01000008">
    <property type="protein sequence ID" value="SEA50906.1"/>
    <property type="molecule type" value="Genomic_DNA"/>
</dbReference>
<evidence type="ECO:0000259" key="3">
    <source>
        <dbReference type="PROSITE" id="PS50977"/>
    </source>
</evidence>
<evidence type="ECO:0000313" key="5">
    <source>
        <dbReference type="Proteomes" id="UP000199656"/>
    </source>
</evidence>
<feature type="DNA-binding region" description="H-T-H motif" evidence="2">
    <location>
        <begin position="29"/>
        <end position="48"/>
    </location>
</feature>
<keyword evidence="1 2" id="KW-0238">DNA-binding</keyword>